<keyword evidence="1" id="KW-0732">Signal</keyword>
<proteinExistence type="predicted"/>
<accession>A0ABD1CY30</accession>
<gene>
    <name evidence="2" type="ORF">pipiens_013845</name>
</gene>
<evidence type="ECO:0008006" key="4">
    <source>
        <dbReference type="Google" id="ProtNLM"/>
    </source>
</evidence>
<evidence type="ECO:0000313" key="2">
    <source>
        <dbReference type="EMBL" id="KAL1380927.1"/>
    </source>
</evidence>
<dbReference type="AlphaFoldDB" id="A0ABD1CY30"/>
<name>A0ABD1CY30_CULPP</name>
<evidence type="ECO:0000256" key="1">
    <source>
        <dbReference type="SAM" id="SignalP"/>
    </source>
</evidence>
<keyword evidence="3" id="KW-1185">Reference proteome</keyword>
<evidence type="ECO:0000313" key="3">
    <source>
        <dbReference type="Proteomes" id="UP001562425"/>
    </source>
</evidence>
<dbReference type="InterPro" id="IPR036508">
    <property type="entry name" value="Chitin-bd_dom_sf"/>
</dbReference>
<dbReference type="Proteomes" id="UP001562425">
    <property type="component" value="Unassembled WGS sequence"/>
</dbReference>
<feature type="chain" id="PRO_5044800375" description="9.7 kDa salivary peptide" evidence="1">
    <location>
        <begin position="20"/>
        <end position="102"/>
    </location>
</feature>
<sequence length="102" mass="11594">MHGAIFLLLAIALTAPAFADQRCSYLRCRTEFRKAGAYCAHGDFAHYCMCRNGLDEALLMQCPYGQIFNEFLNKCGQNSERNQDLCRNFFRTRGMSPHGFGN</sequence>
<dbReference type="EMBL" id="JBEHCU010008895">
    <property type="protein sequence ID" value="KAL1380927.1"/>
    <property type="molecule type" value="Genomic_DNA"/>
</dbReference>
<reference evidence="2 3" key="1">
    <citation type="submission" date="2024-05" db="EMBL/GenBank/DDBJ databases">
        <title>Culex pipiens pipiens assembly and annotation.</title>
        <authorList>
            <person name="Alout H."/>
            <person name="Durand T."/>
        </authorList>
    </citation>
    <scope>NUCLEOTIDE SEQUENCE [LARGE SCALE GENOMIC DNA]</scope>
    <source>
        <strain evidence="2">HA-2024</strain>
        <tissue evidence="2">Whole body</tissue>
    </source>
</reference>
<dbReference type="SUPFAM" id="SSF57625">
    <property type="entry name" value="Invertebrate chitin-binding proteins"/>
    <property type="match status" value="1"/>
</dbReference>
<organism evidence="2 3">
    <name type="scientific">Culex pipiens pipiens</name>
    <name type="common">Northern house mosquito</name>
    <dbReference type="NCBI Taxonomy" id="38569"/>
    <lineage>
        <taxon>Eukaryota</taxon>
        <taxon>Metazoa</taxon>
        <taxon>Ecdysozoa</taxon>
        <taxon>Arthropoda</taxon>
        <taxon>Hexapoda</taxon>
        <taxon>Insecta</taxon>
        <taxon>Pterygota</taxon>
        <taxon>Neoptera</taxon>
        <taxon>Endopterygota</taxon>
        <taxon>Diptera</taxon>
        <taxon>Nematocera</taxon>
        <taxon>Culicoidea</taxon>
        <taxon>Culicidae</taxon>
        <taxon>Culicinae</taxon>
        <taxon>Culicini</taxon>
        <taxon>Culex</taxon>
        <taxon>Culex</taxon>
    </lineage>
</organism>
<protein>
    <recommendedName>
        <fullName evidence="4">9.7 kDa salivary peptide</fullName>
    </recommendedName>
</protein>
<feature type="signal peptide" evidence="1">
    <location>
        <begin position="1"/>
        <end position="19"/>
    </location>
</feature>
<comment type="caution">
    <text evidence="2">The sequence shown here is derived from an EMBL/GenBank/DDBJ whole genome shotgun (WGS) entry which is preliminary data.</text>
</comment>